<dbReference type="AlphaFoldDB" id="A0A1M4UQQ4"/>
<dbReference type="InterPro" id="IPR036291">
    <property type="entry name" value="NAD(P)-bd_dom_sf"/>
</dbReference>
<evidence type="ECO:0000256" key="2">
    <source>
        <dbReference type="ARBA" id="ARBA00023002"/>
    </source>
</evidence>
<keyword evidence="2" id="KW-0560">Oxidoreductase</keyword>
<dbReference type="STRING" id="1122155.SAMN02745158_00936"/>
<dbReference type="GO" id="GO:0008206">
    <property type="term" value="P:bile acid metabolic process"/>
    <property type="evidence" value="ECO:0007669"/>
    <property type="project" value="UniProtKB-ARBA"/>
</dbReference>
<protein>
    <submittedName>
        <fullName evidence="3">NAD(P)-dependent dehydrogenase, short-chain alcohol dehydrogenase family</fullName>
    </submittedName>
</protein>
<gene>
    <name evidence="3" type="ORF">SAMN02745158_00936</name>
</gene>
<dbReference type="EMBL" id="FQVI01000003">
    <property type="protein sequence ID" value="SHE59034.1"/>
    <property type="molecule type" value="Genomic_DNA"/>
</dbReference>
<dbReference type="InterPro" id="IPR002347">
    <property type="entry name" value="SDR_fam"/>
</dbReference>
<evidence type="ECO:0000313" key="3">
    <source>
        <dbReference type="EMBL" id="SHE59034.1"/>
    </source>
</evidence>
<dbReference type="Proteomes" id="UP000184245">
    <property type="component" value="Unassembled WGS sequence"/>
</dbReference>
<dbReference type="InterPro" id="IPR020904">
    <property type="entry name" value="Sc_DH/Rdtase_CS"/>
</dbReference>
<dbReference type="Gene3D" id="3.40.50.720">
    <property type="entry name" value="NAD(P)-binding Rossmann-like Domain"/>
    <property type="match status" value="1"/>
</dbReference>
<dbReference type="SUPFAM" id="SSF51735">
    <property type="entry name" value="NAD(P)-binding Rossmann-fold domains"/>
    <property type="match status" value="1"/>
</dbReference>
<dbReference type="PANTHER" id="PTHR42820">
    <property type="entry name" value="SHORT-CHAIN DEHYDROGENASE REDUCTASE"/>
    <property type="match status" value="1"/>
</dbReference>
<dbReference type="Pfam" id="PF13561">
    <property type="entry name" value="adh_short_C2"/>
    <property type="match status" value="1"/>
</dbReference>
<dbReference type="OrthoDB" id="9803333at2"/>
<proteinExistence type="inferred from homology"/>
<dbReference type="PRINTS" id="PR00081">
    <property type="entry name" value="GDHRDH"/>
</dbReference>
<dbReference type="FunFam" id="3.40.50.720:FF:000084">
    <property type="entry name" value="Short-chain dehydrogenase reductase"/>
    <property type="match status" value="1"/>
</dbReference>
<dbReference type="CDD" id="cd05233">
    <property type="entry name" value="SDR_c"/>
    <property type="match status" value="1"/>
</dbReference>
<dbReference type="RefSeq" id="WP_072849436.1">
    <property type="nucleotide sequence ID" value="NZ_FQVI01000003.1"/>
</dbReference>
<reference evidence="3 4" key="1">
    <citation type="submission" date="2016-11" db="EMBL/GenBank/DDBJ databases">
        <authorList>
            <person name="Jaros S."/>
            <person name="Januszkiewicz K."/>
            <person name="Wedrychowicz H."/>
        </authorList>
    </citation>
    <scope>NUCLEOTIDE SEQUENCE [LARGE SCALE GENOMIC DNA]</scope>
    <source>
        <strain evidence="3 4">DSM 17459</strain>
    </source>
</reference>
<organism evidence="3 4">
    <name type="scientific">Lactonifactor longoviformis DSM 17459</name>
    <dbReference type="NCBI Taxonomy" id="1122155"/>
    <lineage>
        <taxon>Bacteria</taxon>
        <taxon>Bacillati</taxon>
        <taxon>Bacillota</taxon>
        <taxon>Clostridia</taxon>
        <taxon>Eubacteriales</taxon>
        <taxon>Clostridiaceae</taxon>
        <taxon>Lactonifactor</taxon>
    </lineage>
</organism>
<name>A0A1M4UQQ4_9CLOT</name>
<keyword evidence="4" id="KW-1185">Reference proteome</keyword>
<evidence type="ECO:0000313" key="4">
    <source>
        <dbReference type="Proteomes" id="UP000184245"/>
    </source>
</evidence>
<accession>A0A1M4UQQ4</accession>
<dbReference type="PROSITE" id="PS00061">
    <property type="entry name" value="ADH_SHORT"/>
    <property type="match status" value="1"/>
</dbReference>
<dbReference type="GO" id="GO:0016491">
    <property type="term" value="F:oxidoreductase activity"/>
    <property type="evidence" value="ECO:0007669"/>
    <property type="project" value="UniProtKB-KW"/>
</dbReference>
<dbReference type="PRINTS" id="PR00080">
    <property type="entry name" value="SDRFAMILY"/>
</dbReference>
<sequence>MHKNRFNKKIAIVTGGAGGIGFAVASQLIEQGGHMVVIFDLNPGALIKAIDKLGPSHCSYMAVDVTDEAQVKQAIENVVSQYGTIDILANMAGISGPSARVEEYTFSDFKKVYSVNVFGTFLMMKYCLPYMQRNNYGTIVNTCSCSGIRGYKLEIGYGSSKSAVLGMTMNAANENGGNGVRINCVSPGWVDTDMLQNILHQYSNSDNDGYTKDTLRNGTMKRPSTPEEVANVVTFLLSDEARYVNGSNFVCDGGKILD</sequence>
<evidence type="ECO:0000256" key="1">
    <source>
        <dbReference type="ARBA" id="ARBA00006484"/>
    </source>
</evidence>
<comment type="similarity">
    <text evidence="1">Belongs to the short-chain dehydrogenases/reductases (SDR) family.</text>
</comment>
<dbReference type="PANTHER" id="PTHR42820:SF1">
    <property type="entry name" value="SHORT-CHAIN DEHYDROGENASE_REDUCTASE FAMILY PROTEIN"/>
    <property type="match status" value="1"/>
</dbReference>